<dbReference type="AlphaFoldDB" id="A0A409WLW4"/>
<organism evidence="2 3">
    <name type="scientific">Psilocybe cyanescens</name>
    <dbReference type="NCBI Taxonomy" id="93625"/>
    <lineage>
        <taxon>Eukaryota</taxon>
        <taxon>Fungi</taxon>
        <taxon>Dikarya</taxon>
        <taxon>Basidiomycota</taxon>
        <taxon>Agaricomycotina</taxon>
        <taxon>Agaricomycetes</taxon>
        <taxon>Agaricomycetidae</taxon>
        <taxon>Agaricales</taxon>
        <taxon>Agaricineae</taxon>
        <taxon>Strophariaceae</taxon>
        <taxon>Psilocybe</taxon>
    </lineage>
</organism>
<dbReference type="InterPro" id="IPR014752">
    <property type="entry name" value="Arrestin-like_C"/>
</dbReference>
<protein>
    <recommendedName>
        <fullName evidence="4">Arrestin-like N-terminal domain-containing protein</fullName>
    </recommendedName>
</protein>
<proteinExistence type="predicted"/>
<dbReference type="InParanoid" id="A0A409WLW4"/>
<sequence length="615" mass="67474">MSITANSPMSAPLAPTSDSLSIQAQVPTTNDTTHQLPRYSAIAGASSTTPVVISSVAVNSLSLSASPPRYSSVFQSRSRPRGDRTRSRRARIGTPSEQDRNAVPSSSSGLQLREFHITSGSKAKPWTNLKIYGRSSASSSYVSHGQKVLRFTGSDLVRGSLDLNLEAPQNINSINLSLRGRVITSSYEDGACTFLDLPIVSWNRNNGDPRSMFQLPGDTPASVAARTKKFDGKFMGKYSWPFSFHFPDTICLPGQPGQALIHSPSPPTFLERGTQGNVEYELVLRIAHGILRSDSKLHANIIYVPNIAPAPSSILRQLAYSQRLKLPGPEADPEGWCTLPSATLYGKIFGERSVKLECKVSCLYDVRPYIKSDVLCVPIQVSIANPVSTVHHTDRQVYFNQNILQQMYTRGTVIPCHISIRCKDVQALDALACPDTLVVCLIRRVQYYQDGGQSFLSQKQKQALSVSVRGNASGVQGGMLVDVVEVEKAVWWANTDDGRMSSHADDGVNTKELTGEIHLDKELQPSCVFSLFKVSYAVELLPFESAVFRPRASKKTSIETKHESSQTIISHPIAIATLPGEGPIPIPVTNPKPRKERTVLRNTTDFVVLDMFRTY</sequence>
<dbReference type="Gene3D" id="2.60.40.640">
    <property type="match status" value="1"/>
</dbReference>
<evidence type="ECO:0000256" key="1">
    <source>
        <dbReference type="SAM" id="MobiDB-lite"/>
    </source>
</evidence>
<dbReference type="OrthoDB" id="3262423at2759"/>
<evidence type="ECO:0000313" key="2">
    <source>
        <dbReference type="EMBL" id="PPQ79514.1"/>
    </source>
</evidence>
<evidence type="ECO:0000313" key="3">
    <source>
        <dbReference type="Proteomes" id="UP000283269"/>
    </source>
</evidence>
<reference evidence="2 3" key="1">
    <citation type="journal article" date="2018" name="Evol. Lett.">
        <title>Horizontal gene cluster transfer increased hallucinogenic mushroom diversity.</title>
        <authorList>
            <person name="Reynolds H.T."/>
            <person name="Vijayakumar V."/>
            <person name="Gluck-Thaler E."/>
            <person name="Korotkin H.B."/>
            <person name="Matheny P.B."/>
            <person name="Slot J.C."/>
        </authorList>
    </citation>
    <scope>NUCLEOTIDE SEQUENCE [LARGE SCALE GENOMIC DNA]</scope>
    <source>
        <strain evidence="2 3">2631</strain>
    </source>
</reference>
<comment type="caution">
    <text evidence="2">The sequence shown here is derived from an EMBL/GenBank/DDBJ whole genome shotgun (WGS) entry which is preliminary data.</text>
</comment>
<evidence type="ECO:0008006" key="4">
    <source>
        <dbReference type="Google" id="ProtNLM"/>
    </source>
</evidence>
<gene>
    <name evidence="2" type="ORF">CVT25_003396</name>
</gene>
<feature type="region of interest" description="Disordered" evidence="1">
    <location>
        <begin position="1"/>
        <end position="33"/>
    </location>
</feature>
<accession>A0A409WLW4</accession>
<keyword evidence="3" id="KW-1185">Reference proteome</keyword>
<feature type="region of interest" description="Disordered" evidence="1">
    <location>
        <begin position="64"/>
        <end position="110"/>
    </location>
</feature>
<feature type="compositionally biased region" description="Polar residues" evidence="1">
    <location>
        <begin position="16"/>
        <end position="33"/>
    </location>
</feature>
<name>A0A409WLW4_PSICY</name>
<dbReference type="EMBL" id="NHYD01003373">
    <property type="protein sequence ID" value="PPQ79514.1"/>
    <property type="molecule type" value="Genomic_DNA"/>
</dbReference>
<dbReference type="Proteomes" id="UP000283269">
    <property type="component" value="Unassembled WGS sequence"/>
</dbReference>